<dbReference type="CDD" id="cd18809">
    <property type="entry name" value="SF1_C_RecD"/>
    <property type="match status" value="1"/>
</dbReference>
<organism evidence="5 6">
    <name type="scientific">Heliobacterium mobile</name>
    <name type="common">Heliobacillus mobilis</name>
    <dbReference type="NCBI Taxonomy" id="28064"/>
    <lineage>
        <taxon>Bacteria</taxon>
        <taxon>Bacillati</taxon>
        <taxon>Bacillota</taxon>
        <taxon>Clostridia</taxon>
        <taxon>Eubacteriales</taxon>
        <taxon>Heliobacteriaceae</taxon>
        <taxon>Heliobacterium</taxon>
    </lineage>
</organism>
<dbReference type="SUPFAM" id="SSF52540">
    <property type="entry name" value="P-loop containing nucleoside triphosphate hydrolases"/>
    <property type="match status" value="1"/>
</dbReference>
<dbReference type="GO" id="GO:0009338">
    <property type="term" value="C:exodeoxyribonuclease V complex"/>
    <property type="evidence" value="ECO:0007669"/>
    <property type="project" value="TreeGrafter"/>
</dbReference>
<dbReference type="InterPro" id="IPR029493">
    <property type="entry name" value="RecD2-like_HHH"/>
</dbReference>
<dbReference type="InterPro" id="IPR003593">
    <property type="entry name" value="AAA+_ATPase"/>
</dbReference>
<gene>
    <name evidence="3" type="primary">recD2</name>
    <name evidence="5" type="ORF">GJ688_14960</name>
</gene>
<dbReference type="InterPro" id="IPR027417">
    <property type="entry name" value="P-loop_NTPase"/>
</dbReference>
<dbReference type="Pfam" id="PF14520">
    <property type="entry name" value="HHH_5"/>
    <property type="match status" value="1"/>
</dbReference>
<dbReference type="SMART" id="SM00382">
    <property type="entry name" value="AAA"/>
    <property type="match status" value="1"/>
</dbReference>
<evidence type="ECO:0000256" key="2">
    <source>
        <dbReference type="ARBA" id="ARBA00022840"/>
    </source>
</evidence>
<dbReference type="PANTHER" id="PTHR43788">
    <property type="entry name" value="DNA2/NAM7 HELICASE FAMILY MEMBER"/>
    <property type="match status" value="1"/>
</dbReference>
<feature type="binding site" evidence="3">
    <location>
        <begin position="354"/>
        <end position="358"/>
    </location>
    <ligand>
        <name>ATP</name>
        <dbReference type="ChEBI" id="CHEBI:30616"/>
    </ligand>
</feature>
<dbReference type="NCBIfam" id="TIGR01448">
    <property type="entry name" value="recD_rel"/>
    <property type="match status" value="1"/>
</dbReference>
<proteinExistence type="inferred from homology"/>
<reference evidence="5 6" key="1">
    <citation type="submission" date="2019-11" db="EMBL/GenBank/DDBJ databases">
        <title>Whole-genome sequence of a the green, strictly anaerobic photosynthetic bacterium Heliobacillus mobilis DSM 6151.</title>
        <authorList>
            <person name="Kyndt J.A."/>
            <person name="Meyer T.E."/>
        </authorList>
    </citation>
    <scope>NUCLEOTIDE SEQUENCE [LARGE SCALE GENOMIC DNA]</scope>
    <source>
        <strain evidence="5 6">DSM 6151</strain>
    </source>
</reference>
<dbReference type="GO" id="GO:0017116">
    <property type="term" value="F:single-stranded DNA helicase activity"/>
    <property type="evidence" value="ECO:0007669"/>
    <property type="project" value="TreeGrafter"/>
</dbReference>
<dbReference type="InterPro" id="IPR027785">
    <property type="entry name" value="UvrD-like_helicase_C"/>
</dbReference>
<dbReference type="Pfam" id="PF14490">
    <property type="entry name" value="HHH_RecD2"/>
    <property type="match status" value="1"/>
</dbReference>
<evidence type="ECO:0000256" key="3">
    <source>
        <dbReference type="HAMAP-Rule" id="MF_01488"/>
    </source>
</evidence>
<dbReference type="GO" id="GO:0006310">
    <property type="term" value="P:DNA recombination"/>
    <property type="evidence" value="ECO:0007669"/>
    <property type="project" value="InterPro"/>
</dbReference>
<dbReference type="InterPro" id="IPR050534">
    <property type="entry name" value="Coronavir_polyprotein_1ab"/>
</dbReference>
<keyword evidence="3" id="KW-0378">Hydrolase</keyword>
<dbReference type="Gene3D" id="1.10.10.2220">
    <property type="match status" value="1"/>
</dbReference>
<comment type="function">
    <text evidence="3">DNA-dependent ATPase and ATP-dependent 5'-3' DNA helicase. Has no activity on blunt DNA or DNA with 3'-overhangs, requires at least 10 bases of 5'-ssDNA for helicase activity.</text>
</comment>
<keyword evidence="3" id="KW-0238">DNA-binding</keyword>
<comment type="similarity">
    <text evidence="3">Belongs to the RecD family. RecD2 subfamily.</text>
</comment>
<dbReference type="CDD" id="cd17933">
    <property type="entry name" value="DEXSc_RecD-like"/>
    <property type="match status" value="1"/>
</dbReference>
<dbReference type="SUPFAM" id="SSF47781">
    <property type="entry name" value="RuvA domain 2-like"/>
    <property type="match status" value="1"/>
</dbReference>
<evidence type="ECO:0000256" key="1">
    <source>
        <dbReference type="ARBA" id="ARBA00022741"/>
    </source>
</evidence>
<dbReference type="InterPro" id="IPR006345">
    <property type="entry name" value="RecD2"/>
</dbReference>
<dbReference type="Proteomes" id="UP000430670">
    <property type="component" value="Unassembled WGS sequence"/>
</dbReference>
<keyword evidence="6" id="KW-1185">Reference proteome</keyword>
<dbReference type="Gene3D" id="1.10.150.20">
    <property type="entry name" value="5' to 3' exonuclease, C-terminal subdomain"/>
    <property type="match status" value="1"/>
</dbReference>
<dbReference type="GO" id="GO:0005524">
    <property type="term" value="F:ATP binding"/>
    <property type="evidence" value="ECO:0007669"/>
    <property type="project" value="UniProtKB-UniRule"/>
</dbReference>
<dbReference type="Pfam" id="PF18335">
    <property type="entry name" value="SH3_13"/>
    <property type="match status" value="1"/>
</dbReference>
<keyword evidence="1 3" id="KW-0547">Nucleotide-binding</keyword>
<evidence type="ECO:0000259" key="4">
    <source>
        <dbReference type="SMART" id="SM00382"/>
    </source>
</evidence>
<dbReference type="Pfam" id="PF13538">
    <property type="entry name" value="UvrD_C_2"/>
    <property type="match status" value="1"/>
</dbReference>
<dbReference type="GO" id="GO:0003677">
    <property type="term" value="F:DNA binding"/>
    <property type="evidence" value="ECO:0007669"/>
    <property type="project" value="UniProtKB-UniRule"/>
</dbReference>
<keyword evidence="3" id="KW-0413">Isomerase</keyword>
<evidence type="ECO:0000313" key="5">
    <source>
        <dbReference type="EMBL" id="MTV50273.1"/>
    </source>
</evidence>
<comment type="catalytic activity">
    <reaction evidence="3">
        <text>ATP + H2O = ADP + phosphate + H(+)</text>
        <dbReference type="Rhea" id="RHEA:13065"/>
        <dbReference type="ChEBI" id="CHEBI:15377"/>
        <dbReference type="ChEBI" id="CHEBI:15378"/>
        <dbReference type="ChEBI" id="CHEBI:30616"/>
        <dbReference type="ChEBI" id="CHEBI:43474"/>
        <dbReference type="ChEBI" id="CHEBI:456216"/>
        <dbReference type="EC" id="5.6.2.3"/>
    </reaction>
</comment>
<comment type="caution">
    <text evidence="5">The sequence shown here is derived from an EMBL/GenBank/DDBJ whole genome shotgun (WGS) entry which is preliminary data.</text>
</comment>
<keyword evidence="3 5" id="KW-0347">Helicase</keyword>
<dbReference type="EC" id="5.6.2.3" evidence="3"/>
<dbReference type="GO" id="GO:0043139">
    <property type="term" value="F:5'-3' DNA helicase activity"/>
    <property type="evidence" value="ECO:0007669"/>
    <property type="project" value="UniProtKB-UniRule"/>
</dbReference>
<dbReference type="InterPro" id="IPR041451">
    <property type="entry name" value="RecD2_SH13"/>
</dbReference>
<dbReference type="InterPro" id="IPR055446">
    <property type="entry name" value="RecD2_N_OB"/>
</dbReference>
<dbReference type="Gene3D" id="2.30.30.940">
    <property type="match status" value="1"/>
</dbReference>
<sequence>MDRLLGQGGFSLEQLTGELKRILFQQEAYTVAVFTCEKDRVTAVGPLLTAETGLAYTLEGDWVEHPRFGRQFRFVSCRMLPPATPQAMEKFLSSGIIKGIGRKTAKKLVKSFGVDVLSILQKDPEKIYEIEGLSKAKALTVLESYQEFAFGENLMVALNSYGIEGELVYRIFRKYGRESLEMVEENPYRLALDLYVPFSQCDSIAFRLGFRGDEQKRLQAALIYTLYMARDEGHVYLPLEVLLSSGKGLLAQSNQYPEPPEDAVLQQELLRAAEERFIRTYREGCYLPELFRAEKFVAERLYDLAEERRTWAVDVATVIATMEADFGIKYAEEQKEAFFAVARHGLAVITGGPGTGKTTIVRGLIALVNRAQPNAEIVLCAPTGRAAKRLAETTGQPASTIHKVLGLRGGESDGLLGELEPLEADVVIVDEVSMVDIVMMANLLQALRRGAKLILVGDQDQLPSVGPGQVLRDMIDEKIGAIIRLNHIFRQAETSDIVTGAHRIKKGELPELFSRNDFIFLRRNSQMDILSTLQQTVSRAMERAGYSLDDIQVLSPMRYTDVGVWNLNKVLQEQLNPLVVGVREVKLGTIVFRTGDKVMQLKNNYEKDVFNGDVGFIAEILLSGEEEADEDTIIVQFDENSRVAYGRSEWDQLTLAYATTVHKAQGSEYPVVVMPMTLQHRRMLRRNLVYTAVTRARDKVILIGIPDALSFAVTNEQDGYRYSSLPNRWREIAEATS</sequence>
<name>A0A6I3SMQ3_HELMO</name>
<protein>
    <recommendedName>
        <fullName evidence="3">ATP-dependent RecD2 DNA helicase</fullName>
        <ecNumber evidence="3">5.6.2.3</ecNumber>
    </recommendedName>
    <alternativeName>
        <fullName evidence="3">DNA 5'-3' helicase subunit RecD2</fullName>
    </alternativeName>
</protein>
<dbReference type="AlphaFoldDB" id="A0A6I3SMQ3"/>
<accession>A0A6I3SMQ3</accession>
<dbReference type="HAMAP" id="MF_01488">
    <property type="entry name" value="RecD2"/>
    <property type="match status" value="1"/>
</dbReference>
<dbReference type="Pfam" id="PF23139">
    <property type="entry name" value="OB_YrrC"/>
    <property type="match status" value="1"/>
</dbReference>
<dbReference type="PANTHER" id="PTHR43788:SF6">
    <property type="entry name" value="DNA HELICASE B"/>
    <property type="match status" value="1"/>
</dbReference>
<keyword evidence="2 3" id="KW-0067">ATP-binding</keyword>
<dbReference type="GO" id="GO:0016787">
    <property type="term" value="F:hydrolase activity"/>
    <property type="evidence" value="ECO:0007669"/>
    <property type="project" value="UniProtKB-KW"/>
</dbReference>
<dbReference type="Gene3D" id="3.40.50.300">
    <property type="entry name" value="P-loop containing nucleotide triphosphate hydrolases"/>
    <property type="match status" value="2"/>
</dbReference>
<dbReference type="InterPro" id="IPR010994">
    <property type="entry name" value="RuvA_2-like"/>
</dbReference>
<dbReference type="EMBL" id="WNKU01000021">
    <property type="protein sequence ID" value="MTV50273.1"/>
    <property type="molecule type" value="Genomic_DNA"/>
</dbReference>
<dbReference type="OrthoDB" id="9803432at2"/>
<feature type="domain" description="AAA+ ATPase" evidence="4">
    <location>
        <begin position="343"/>
        <end position="508"/>
    </location>
</feature>
<dbReference type="Pfam" id="PF13604">
    <property type="entry name" value="AAA_30"/>
    <property type="match status" value="1"/>
</dbReference>
<evidence type="ECO:0000313" key="6">
    <source>
        <dbReference type="Proteomes" id="UP000430670"/>
    </source>
</evidence>